<dbReference type="Proteomes" id="UP001479933">
    <property type="component" value="Chromosome"/>
</dbReference>
<dbReference type="CDD" id="cd02980">
    <property type="entry name" value="TRX_Fd_family"/>
    <property type="match status" value="1"/>
</dbReference>
<dbReference type="RefSeq" id="WP_066167628.1">
    <property type="nucleotide sequence ID" value="NZ_CP136137.1"/>
</dbReference>
<evidence type="ECO:0000313" key="1">
    <source>
        <dbReference type="EMBL" id="WYY07136.1"/>
    </source>
</evidence>
<organism evidence="1 2">
    <name type="scientific">Gordonia hydrophobica</name>
    <dbReference type="NCBI Taxonomy" id="40516"/>
    <lineage>
        <taxon>Bacteria</taxon>
        <taxon>Bacillati</taxon>
        <taxon>Actinomycetota</taxon>
        <taxon>Actinomycetes</taxon>
        <taxon>Mycobacteriales</taxon>
        <taxon>Gordoniaceae</taxon>
        <taxon>Gordonia</taxon>
    </lineage>
</organism>
<dbReference type="Gene3D" id="3.40.30.10">
    <property type="entry name" value="Glutaredoxin"/>
    <property type="match status" value="1"/>
</dbReference>
<reference evidence="1 2" key="1">
    <citation type="journal article" date="2023" name="Virus Evol.">
        <title>Computational host range prediction-The good, the bad, and the ugly.</title>
        <authorList>
            <person name="Howell A.A."/>
            <person name="Versoza C.J."/>
            <person name="Pfeifer S.P."/>
        </authorList>
    </citation>
    <scope>NUCLEOTIDE SEQUENCE [LARGE SCALE GENOMIC DNA]</scope>
    <source>
        <strain evidence="1 2">1610/1b</strain>
    </source>
</reference>
<dbReference type="InterPro" id="IPR036249">
    <property type="entry name" value="Thioredoxin-like_sf"/>
</dbReference>
<dbReference type="Pfam" id="PF01257">
    <property type="entry name" value="2Fe-2S_thioredx"/>
    <property type="match status" value="1"/>
</dbReference>
<dbReference type="EMBL" id="CP136137">
    <property type="protein sequence ID" value="WYY07136.1"/>
    <property type="molecule type" value="Genomic_DNA"/>
</dbReference>
<proteinExistence type="predicted"/>
<accession>A0ABZ2U2P0</accession>
<protein>
    <submittedName>
        <fullName evidence="1">(2Fe-2S) ferredoxin domain-containing protein</fullName>
    </submittedName>
</protein>
<dbReference type="SUPFAM" id="SSF52833">
    <property type="entry name" value="Thioredoxin-like"/>
    <property type="match status" value="1"/>
</dbReference>
<name>A0ABZ2U2P0_9ACTN</name>
<sequence length="255" mass="26523">MSVDWVIVTAPTDRGAIPTDELAPALRTLAARTPGVEFRTAVLGGDGRSVTEALDDAVVGGAREVLVVSGQTLADRSMDAWFRRVIGHWLRTRADEDLPAVRIGASLCEVDAYADVLAAAVDAGGAAASTTTAPLVSPLWEQIPGFARHVLVCRGPRCSAQGSGESVSALKAELDAHGLGDDDVLVTVTGCLFPCAQAPVMAVYPDNVWYHGATADRVGRIVDEHLRGGAPVTAWLGERADSGAHVSESGCAAQM</sequence>
<evidence type="ECO:0000313" key="2">
    <source>
        <dbReference type="Proteomes" id="UP001479933"/>
    </source>
</evidence>
<gene>
    <name evidence="1" type="ORF">RVF87_19335</name>
</gene>
<keyword evidence="2" id="KW-1185">Reference proteome</keyword>